<dbReference type="AlphaFoldDB" id="A0A840ICN4"/>
<dbReference type="PANTHER" id="PTHR35525">
    <property type="entry name" value="BLL6575 PROTEIN"/>
    <property type="match status" value="1"/>
</dbReference>
<protein>
    <submittedName>
        <fullName evidence="2">Putative RNA-binding Zn ribbon-like protein</fullName>
    </submittedName>
</protein>
<dbReference type="Pfam" id="PF11706">
    <property type="entry name" value="zf-CGNR"/>
    <property type="match status" value="1"/>
</dbReference>
<comment type="caution">
    <text evidence="2">The sequence shown here is derived from an EMBL/GenBank/DDBJ whole genome shotgun (WGS) entry which is preliminary data.</text>
</comment>
<dbReference type="Proteomes" id="UP000585272">
    <property type="component" value="Unassembled WGS sequence"/>
</dbReference>
<evidence type="ECO:0000259" key="1">
    <source>
        <dbReference type="Pfam" id="PF11706"/>
    </source>
</evidence>
<name>A0A840ICN4_9ACTN</name>
<organism evidence="2 3">
    <name type="scientific">Conexibacter arvalis</name>
    <dbReference type="NCBI Taxonomy" id="912552"/>
    <lineage>
        <taxon>Bacteria</taxon>
        <taxon>Bacillati</taxon>
        <taxon>Actinomycetota</taxon>
        <taxon>Thermoleophilia</taxon>
        <taxon>Solirubrobacterales</taxon>
        <taxon>Conexibacteraceae</taxon>
        <taxon>Conexibacter</taxon>
    </lineage>
</organism>
<accession>A0A840ICN4</accession>
<reference evidence="2 3" key="1">
    <citation type="submission" date="2020-08" db="EMBL/GenBank/DDBJ databases">
        <title>Genomic Encyclopedia of Archaeal and Bacterial Type Strains, Phase II (KMG-II): from individual species to whole genera.</title>
        <authorList>
            <person name="Goeker M."/>
        </authorList>
    </citation>
    <scope>NUCLEOTIDE SEQUENCE [LARGE SCALE GENOMIC DNA]</scope>
    <source>
        <strain evidence="2 3">DSM 23288</strain>
    </source>
</reference>
<dbReference type="EMBL" id="JACHNU010000001">
    <property type="protein sequence ID" value="MBB4661973.1"/>
    <property type="molecule type" value="Genomic_DNA"/>
</dbReference>
<dbReference type="InterPro" id="IPR010852">
    <property type="entry name" value="ABATE"/>
</dbReference>
<dbReference type="Gene3D" id="1.10.3300.10">
    <property type="entry name" value="Jann2411-like domain"/>
    <property type="match status" value="1"/>
</dbReference>
<keyword evidence="3" id="KW-1185">Reference proteome</keyword>
<proteinExistence type="predicted"/>
<feature type="domain" description="Zinc finger CGNR" evidence="1">
    <location>
        <begin position="164"/>
        <end position="207"/>
    </location>
</feature>
<evidence type="ECO:0000313" key="3">
    <source>
        <dbReference type="Proteomes" id="UP000585272"/>
    </source>
</evidence>
<evidence type="ECO:0000313" key="2">
    <source>
        <dbReference type="EMBL" id="MBB4661973.1"/>
    </source>
</evidence>
<gene>
    <name evidence="2" type="ORF">BDZ31_001546</name>
</gene>
<dbReference type="InterPro" id="IPR021005">
    <property type="entry name" value="Znf_CGNR"/>
</dbReference>
<dbReference type="InterPro" id="IPR023286">
    <property type="entry name" value="ABATE_dom_sf"/>
</dbReference>
<sequence>MTRSLADSKPARAVIAMTAEQRAALPRRTAFVFTGRPAVDLAMTGGDDWLSVWEVLHAPADLDRWLAEGALAVPGTRADADDLRAARALRRAVTAAVDALLGERLPQRGAIEAIDAAAAVAPLVPHVDPRTGARGWARPTARAALSDVARDALELIADRAQWERLRICASDDCGIVFYDASRPGRRRWCSTERCGDRNRARSYRARRRSG</sequence>
<dbReference type="RefSeq" id="WP_183340593.1">
    <property type="nucleotide sequence ID" value="NZ_JACHNU010000001.1"/>
</dbReference>
<dbReference type="Pfam" id="PF07336">
    <property type="entry name" value="ABATE"/>
    <property type="match status" value="1"/>
</dbReference>
<dbReference type="PANTHER" id="PTHR35525:SF3">
    <property type="entry name" value="BLL6575 PROTEIN"/>
    <property type="match status" value="1"/>
</dbReference>
<dbReference type="SUPFAM" id="SSF160904">
    <property type="entry name" value="Jann2411-like"/>
    <property type="match status" value="1"/>
</dbReference>